<comment type="caution">
    <text evidence="1">The sequence shown here is derived from an EMBL/GenBank/DDBJ whole genome shotgun (WGS) entry which is preliminary data.</text>
</comment>
<dbReference type="InterPro" id="IPR052918">
    <property type="entry name" value="Motility_Chemotaxis_Reg"/>
</dbReference>
<dbReference type="SUPFAM" id="SSF69322">
    <property type="entry name" value="Tricorn protease domain 2"/>
    <property type="match status" value="1"/>
</dbReference>
<dbReference type="PANTHER" id="PTHR35580">
    <property type="entry name" value="CELL SURFACE GLYCOPROTEIN (S-LAYER PROTEIN)-LIKE PROTEIN"/>
    <property type="match status" value="1"/>
</dbReference>
<dbReference type="RefSeq" id="WP_183769745.1">
    <property type="nucleotide sequence ID" value="NZ_JACIDK010000001.1"/>
</dbReference>
<dbReference type="Proteomes" id="UP000530564">
    <property type="component" value="Unassembled WGS sequence"/>
</dbReference>
<name>A0A839ZUP6_9CAUL</name>
<dbReference type="AlphaFoldDB" id="A0A839ZUP6"/>
<reference evidence="1 2" key="1">
    <citation type="submission" date="2020-08" db="EMBL/GenBank/DDBJ databases">
        <title>Genomic Encyclopedia of Type Strains, Phase IV (KMG-IV): sequencing the most valuable type-strain genomes for metagenomic binning, comparative biology and taxonomic classification.</title>
        <authorList>
            <person name="Goeker M."/>
        </authorList>
    </citation>
    <scope>NUCLEOTIDE SEQUENCE [LARGE SCALE GENOMIC DNA]</scope>
    <source>
        <strain evidence="1 2">DSM 21793</strain>
    </source>
</reference>
<organism evidence="1 2">
    <name type="scientific">Phenylobacterium haematophilum</name>
    <dbReference type="NCBI Taxonomy" id="98513"/>
    <lineage>
        <taxon>Bacteria</taxon>
        <taxon>Pseudomonadati</taxon>
        <taxon>Pseudomonadota</taxon>
        <taxon>Alphaproteobacteria</taxon>
        <taxon>Caulobacterales</taxon>
        <taxon>Caulobacteraceae</taxon>
        <taxon>Phenylobacterium</taxon>
    </lineage>
</organism>
<evidence type="ECO:0000313" key="1">
    <source>
        <dbReference type="EMBL" id="MBB3889748.1"/>
    </source>
</evidence>
<proteinExistence type="predicted"/>
<dbReference type="EMBL" id="JACIDK010000001">
    <property type="protein sequence ID" value="MBB3889748.1"/>
    <property type="molecule type" value="Genomic_DNA"/>
</dbReference>
<dbReference type="PANTHER" id="PTHR35580:SF1">
    <property type="entry name" value="PHYTASE-LIKE DOMAIN-CONTAINING PROTEIN"/>
    <property type="match status" value="1"/>
</dbReference>
<evidence type="ECO:0000313" key="2">
    <source>
        <dbReference type="Proteomes" id="UP000530564"/>
    </source>
</evidence>
<sequence>MISLDTNLLLGYYQAKNGLSAAVGGTTTNVASSVKKAPTPPWSTLSAAPKADEMLKSVMMGRKFIDEYQTQLDVKGASEDYRQLFAIHQGLSTLEALAKKADEKDTTAAELKRIQAAFTRGMSEVSGYIDDTNFDKLRLTYGDVADKAKTTVGVPKTVPKYMTSPLHQGTATDAVDAFQGDMKFSVKIRLPNKVETTIDFDLAEMGSTTRSMNEVVKYINAKLSSAGFSTRFAVEKIAGAEKTTEVNGRTIKLGAEPDRFALKIQGDTTEILTFTAPATSPAVYITQTAGDPKPAKTTKVENGKVVTVTPDPKLTEELIKFETGTTSDAVRRPGDVNWVEGRVFNVALPEGVEKVHKTVTGPDGSLYLLADVNDTVDGQTIKGAGDVALMKFDSAGKLVYARTLGASADATGLGLAVGPDGQIAVSGSVTGGFAASGVPIGTGTLETIPKVLKADNGVDETKPDSFVAVFSAAGDEMWSQRMGARDDDEATSVAFGADGSLYVLGRTKGAMPGQTSSGNWDNYLRAFDAEGRLKSTTQFGASGEDKPAGLVVDGTNVVVASIEGGEVKLRRYDMTDPKVPTLSATRSLGTLGGGSIAGVTMDGGNIVIAGSTGATLGVANTTRPSSGSVDAFAARISMDLSGSADAIAYYGGSGDDRATAMTVADGKVWLTGTTKTDLPGMDNAVGKVDGFAVGLDIGSGVVAWAQRFTGSEKMTTPTSIAVDPAGASALDRLGLPSGKVAYSDSQLVTSATSARPGDTFQIRRRIGGPAVTITIEATDTLESLAKKIQRATSFGVKAEVVSDGDVRKLQIRPQNSRSSLEILGGKGGLDALEALGLHEGFVRSTVMKDEKMVPGDGGSAMYGLKMPRDLSLSTKEDIKAAIDKLTMAMSVLRGAYRDLEQGMKPASETKKATGEVPAYLKNQLANYQAGLNRLTGG</sequence>
<protein>
    <submittedName>
        <fullName evidence="1">Uncharacterized protein</fullName>
    </submittedName>
</protein>
<gene>
    <name evidence="1" type="ORF">GGQ61_000445</name>
</gene>
<accession>A0A839ZUP6</accession>
<keyword evidence="2" id="KW-1185">Reference proteome</keyword>